<gene>
    <name evidence="1" type="ORF">acsn021_09420</name>
</gene>
<dbReference type="InterPro" id="IPR036291">
    <property type="entry name" value="NAD(P)-bd_dom_sf"/>
</dbReference>
<name>A0A6S6QPV4_9FIRM</name>
<dbReference type="PANTHER" id="PTHR43245">
    <property type="entry name" value="BIFUNCTIONAL POLYMYXIN RESISTANCE PROTEIN ARNA"/>
    <property type="match status" value="1"/>
</dbReference>
<dbReference type="InterPro" id="IPR050177">
    <property type="entry name" value="Lipid_A_modif_metabolic_enz"/>
</dbReference>
<accession>A0A6S6QPV4</accession>
<dbReference type="SUPFAM" id="SSF51735">
    <property type="entry name" value="NAD(P)-binding Rossmann-fold domains"/>
    <property type="match status" value="1"/>
</dbReference>
<organism evidence="1 2">
    <name type="scientific">Anaerocolumna cellulosilytica</name>
    <dbReference type="NCBI Taxonomy" id="433286"/>
    <lineage>
        <taxon>Bacteria</taxon>
        <taxon>Bacillati</taxon>
        <taxon>Bacillota</taxon>
        <taxon>Clostridia</taxon>
        <taxon>Lachnospirales</taxon>
        <taxon>Lachnospiraceae</taxon>
        <taxon>Anaerocolumna</taxon>
    </lineage>
</organism>
<reference evidence="1 2" key="1">
    <citation type="journal article" date="2016" name="Int. J. Syst. Evol. Microbiol.">
        <title>Descriptions of Anaerotaenia torta gen. nov., sp. nov. and Anaerocolumna cellulosilytica gen. nov., sp. nov. isolated from a methanogenic reactor of cattle waste.</title>
        <authorList>
            <person name="Uek A."/>
            <person name="Ohtaki Y."/>
            <person name="Kaku N."/>
            <person name="Ueki K."/>
        </authorList>
    </citation>
    <scope>NUCLEOTIDE SEQUENCE [LARGE SCALE GENOMIC DNA]</scope>
    <source>
        <strain evidence="1 2">SN021</strain>
    </source>
</reference>
<evidence type="ECO:0000313" key="1">
    <source>
        <dbReference type="EMBL" id="BCJ93373.1"/>
    </source>
</evidence>
<dbReference type="KEGG" id="acel:acsn021_09420"/>
<proteinExistence type="predicted"/>
<sequence>MKKVLVIGANSYIGKKFNEYVRNSKVLELQVDMVTASDGGWRKVDFSSYDSILHLAAIVHKKEKKQIWPLYDEINHKLAVEVAKKAKENQVGQFIFLSTAAVFGNRTSCITKDTIPDPVTYYGKSKLAAENDIVKLKDKNFKVAIVRPPMVYGEGCKGNYARLEKLARFTPIFPDYHNKRSVIHIEKLIRYLNHIIKQEKEGYFYPQDKKYLNTCKEIYNIRKKIKKKTLLIKTPIILITSLINHVDIVNKMLGNMYYDESL</sequence>
<dbReference type="InterPro" id="IPR001509">
    <property type="entry name" value="Epimerase_deHydtase"/>
</dbReference>
<dbReference type="RefSeq" id="WP_184090460.1">
    <property type="nucleotide sequence ID" value="NZ_AP023367.1"/>
</dbReference>
<dbReference type="Proteomes" id="UP000515561">
    <property type="component" value="Chromosome"/>
</dbReference>
<protein>
    <submittedName>
        <fullName evidence="1">UDP-glucose 4-epimerase</fullName>
    </submittedName>
</protein>
<keyword evidence="2" id="KW-1185">Reference proteome</keyword>
<dbReference type="Gene3D" id="3.40.50.720">
    <property type="entry name" value="NAD(P)-binding Rossmann-like Domain"/>
    <property type="match status" value="1"/>
</dbReference>
<evidence type="ECO:0000313" key="2">
    <source>
        <dbReference type="Proteomes" id="UP000515561"/>
    </source>
</evidence>
<dbReference type="EMBL" id="AP023367">
    <property type="protein sequence ID" value="BCJ93373.1"/>
    <property type="molecule type" value="Genomic_DNA"/>
</dbReference>
<dbReference type="Pfam" id="PF01370">
    <property type="entry name" value="Epimerase"/>
    <property type="match status" value="1"/>
</dbReference>
<dbReference type="PANTHER" id="PTHR43245:SF58">
    <property type="entry name" value="BLL5923 PROTEIN"/>
    <property type="match status" value="1"/>
</dbReference>
<dbReference type="AlphaFoldDB" id="A0A6S6QPV4"/>